<gene>
    <name evidence="1" type="ORF">ODALV1_LOCUS14117</name>
</gene>
<comment type="caution">
    <text evidence="1">The sequence shown here is derived from an EMBL/GenBank/DDBJ whole genome shotgun (WGS) entry which is preliminary data.</text>
</comment>
<keyword evidence="2" id="KW-1185">Reference proteome</keyword>
<proteinExistence type="predicted"/>
<protein>
    <submittedName>
        <fullName evidence="1">Uncharacterized protein</fullName>
    </submittedName>
</protein>
<organism evidence="1 2">
    <name type="scientific">Orchesella dallaii</name>
    <dbReference type="NCBI Taxonomy" id="48710"/>
    <lineage>
        <taxon>Eukaryota</taxon>
        <taxon>Metazoa</taxon>
        <taxon>Ecdysozoa</taxon>
        <taxon>Arthropoda</taxon>
        <taxon>Hexapoda</taxon>
        <taxon>Collembola</taxon>
        <taxon>Entomobryomorpha</taxon>
        <taxon>Entomobryoidea</taxon>
        <taxon>Orchesellidae</taxon>
        <taxon>Orchesellinae</taxon>
        <taxon>Orchesella</taxon>
    </lineage>
</organism>
<name>A0ABP1QR14_9HEXA</name>
<reference evidence="1 2" key="1">
    <citation type="submission" date="2024-08" db="EMBL/GenBank/DDBJ databases">
        <authorList>
            <person name="Cucini C."/>
            <person name="Frati F."/>
        </authorList>
    </citation>
    <scope>NUCLEOTIDE SEQUENCE [LARGE SCALE GENOMIC DNA]</scope>
</reference>
<accession>A0ABP1QR14</accession>
<dbReference type="EMBL" id="CAXLJM020000043">
    <property type="protein sequence ID" value="CAL8110288.1"/>
    <property type="molecule type" value="Genomic_DNA"/>
</dbReference>
<sequence length="330" mass="37284">MGATSSKLLRIRMPYRSQARKRHRNKPKAKIALALLTTTDTAKAIGDKSNKPDPYALPTSPEVRRKPRVWVVNLDDDEDSNKLSEFPSECLRKRRSTAEAIQELQRLEIEFKEFDVVTQEYPEADPTTLAKNRKFVIAWKSGLSHRLTKLGAHPTDIPVIATAFCKVGRSKWKDCCRSHIICRSKGDDADVEAYHQHISYAHATHHITRNVHGKVLFNSSIVSVEQREEREKRMAVCSQVFSSRGAPVSRTPYESNPLGSMSGSFHEGSSSSPIIENFVKEKRASLIGKWGASTKNENDVLKRNFSDSQLLSERKNVMDNKIELDGLNLK</sequence>
<dbReference type="Proteomes" id="UP001642540">
    <property type="component" value="Unassembled WGS sequence"/>
</dbReference>
<evidence type="ECO:0000313" key="2">
    <source>
        <dbReference type="Proteomes" id="UP001642540"/>
    </source>
</evidence>
<evidence type="ECO:0000313" key="1">
    <source>
        <dbReference type="EMBL" id="CAL8110288.1"/>
    </source>
</evidence>